<dbReference type="PANTHER" id="PTHR47098:SF2">
    <property type="entry name" value="PROTEIN MAK32"/>
    <property type="match status" value="1"/>
</dbReference>
<dbReference type="InParanoid" id="A0A316VB92"/>
<dbReference type="PANTHER" id="PTHR47098">
    <property type="entry name" value="PROTEIN MAK32"/>
    <property type="match status" value="1"/>
</dbReference>
<sequence>MDDTVLVSTLGMFIIDTFRFEDEQTGASLGDRGLGEQIGGGGTYFAVGARMCLSPDKVMMTVDRGSDFTSEIQEKLDIYSKPDQPHSLWRFRQRKDGTTKAVNIYRGEERGFAYLSPKIRLDPVDLLDDLHTKLPPFIHCICSPERASEMIKQIKGMPDKWPAGRQPNLIWEPIPDSAIEENLPKALKVSKSVSVLSPNHEEAASLLGVKLSKEVSMSSIEDLATQLYHRIRDDQDSDGSVPIICIRAGALGSLVCLQNADLHWIPAFHTNDQVDKIVDVTGAGNAYLGGFTVGLALTGPEKTDWSTEHIIRAARMGSVSAALTIEQTGLPNITVCNDGKGELWNGDTIANRLRQLEERVDE</sequence>
<dbReference type="STRING" id="1280837.A0A316VB92"/>
<dbReference type="FunCoup" id="A0A316VB92">
    <property type="interactions" value="1"/>
</dbReference>
<organism evidence="2 3">
    <name type="scientific">Meira miltonrushii</name>
    <dbReference type="NCBI Taxonomy" id="1280837"/>
    <lineage>
        <taxon>Eukaryota</taxon>
        <taxon>Fungi</taxon>
        <taxon>Dikarya</taxon>
        <taxon>Basidiomycota</taxon>
        <taxon>Ustilaginomycotina</taxon>
        <taxon>Exobasidiomycetes</taxon>
        <taxon>Exobasidiales</taxon>
        <taxon>Brachybasidiaceae</taxon>
        <taxon>Meira</taxon>
    </lineage>
</organism>
<feature type="domain" description="Carbohydrate kinase PfkB" evidence="1">
    <location>
        <begin position="182"/>
        <end position="330"/>
    </location>
</feature>
<dbReference type="OrthoDB" id="497927at2759"/>
<dbReference type="EMBL" id="KZ819604">
    <property type="protein sequence ID" value="PWN34368.1"/>
    <property type="molecule type" value="Genomic_DNA"/>
</dbReference>
<dbReference type="AlphaFoldDB" id="A0A316VB92"/>
<dbReference type="InterPro" id="IPR029056">
    <property type="entry name" value="Ribokinase-like"/>
</dbReference>
<reference evidence="2 3" key="1">
    <citation type="journal article" date="2018" name="Mol. Biol. Evol.">
        <title>Broad Genomic Sampling Reveals a Smut Pathogenic Ancestry of the Fungal Clade Ustilaginomycotina.</title>
        <authorList>
            <person name="Kijpornyongpan T."/>
            <person name="Mondo S.J."/>
            <person name="Barry K."/>
            <person name="Sandor L."/>
            <person name="Lee J."/>
            <person name="Lipzen A."/>
            <person name="Pangilinan J."/>
            <person name="LaButti K."/>
            <person name="Hainaut M."/>
            <person name="Henrissat B."/>
            <person name="Grigoriev I.V."/>
            <person name="Spatafora J.W."/>
            <person name="Aime M.C."/>
        </authorList>
    </citation>
    <scope>NUCLEOTIDE SEQUENCE [LARGE SCALE GENOMIC DNA]</scope>
    <source>
        <strain evidence="2 3">MCA 3882</strain>
    </source>
</reference>
<dbReference type="Proteomes" id="UP000245771">
    <property type="component" value="Unassembled WGS sequence"/>
</dbReference>
<evidence type="ECO:0000259" key="1">
    <source>
        <dbReference type="Pfam" id="PF00294"/>
    </source>
</evidence>
<accession>A0A316VB92</accession>
<keyword evidence="3" id="KW-1185">Reference proteome</keyword>
<evidence type="ECO:0000313" key="2">
    <source>
        <dbReference type="EMBL" id="PWN34368.1"/>
    </source>
</evidence>
<proteinExistence type="predicted"/>
<dbReference type="SUPFAM" id="SSF53613">
    <property type="entry name" value="Ribokinase-like"/>
    <property type="match status" value="1"/>
</dbReference>
<dbReference type="GeneID" id="37021073"/>
<evidence type="ECO:0000313" key="3">
    <source>
        <dbReference type="Proteomes" id="UP000245771"/>
    </source>
</evidence>
<gene>
    <name evidence="2" type="ORF">FA14DRAFT_161782</name>
</gene>
<dbReference type="RefSeq" id="XP_025354670.1">
    <property type="nucleotide sequence ID" value="XM_025499292.1"/>
</dbReference>
<dbReference type="Gene3D" id="3.40.1190.20">
    <property type="match status" value="1"/>
</dbReference>
<dbReference type="InterPro" id="IPR011611">
    <property type="entry name" value="PfkB_dom"/>
</dbReference>
<name>A0A316VB92_9BASI</name>
<keyword evidence="2" id="KW-0418">Kinase</keyword>
<keyword evidence="2" id="KW-0808">Transferase</keyword>
<dbReference type="GO" id="GO:0016301">
    <property type="term" value="F:kinase activity"/>
    <property type="evidence" value="ECO:0007669"/>
    <property type="project" value="UniProtKB-KW"/>
</dbReference>
<dbReference type="Pfam" id="PF00294">
    <property type="entry name" value="PfkB"/>
    <property type="match status" value="1"/>
</dbReference>
<protein>
    <submittedName>
        <fullName evidence="2">Ribokinase-like protein</fullName>
    </submittedName>
</protein>